<evidence type="ECO:0000256" key="4">
    <source>
        <dbReference type="ARBA" id="ARBA00022692"/>
    </source>
</evidence>
<evidence type="ECO:0000256" key="5">
    <source>
        <dbReference type="ARBA" id="ARBA00022989"/>
    </source>
</evidence>
<feature type="transmembrane region" description="Helical" evidence="7">
    <location>
        <begin position="268"/>
        <end position="285"/>
    </location>
</feature>
<dbReference type="PANTHER" id="PTHR32322">
    <property type="entry name" value="INNER MEMBRANE TRANSPORTER"/>
    <property type="match status" value="1"/>
</dbReference>
<sequence length="303" mass="33263">MYVLLLLVPLFWGGAFGAAKHIITEVPPITAATLRFGSASLILLVLVLVRSKWDTAAIKKQWIGLMGMAVTGIFLYNVFFFIALKYTSAINGSLIMATTPVFITFGAVFFLNEVFNKRLGFGLFLSLFGVLIVIFKGSIETLLTLSFNSGDLLFVAALACWVIHGLIAKVVMKDVSSLLTTTVSMLVGSVFLAICSIFEGGWTDVATMSFQSWLELAYMSILASVIAFILWNEGIKQIGTSKSSMYMNLVPINAAWISVIFYGSTLHWQQLIGMLIVIVGVFIATSRKHSKTLKSNPLQMLQR</sequence>
<feature type="transmembrane region" description="Helical" evidence="7">
    <location>
        <begin position="178"/>
        <end position="198"/>
    </location>
</feature>
<accession>A0A1E5LI79</accession>
<evidence type="ECO:0000256" key="2">
    <source>
        <dbReference type="ARBA" id="ARBA00007362"/>
    </source>
</evidence>
<dbReference type="InterPro" id="IPR000620">
    <property type="entry name" value="EamA_dom"/>
</dbReference>
<protein>
    <recommendedName>
        <fullName evidence="8">EamA domain-containing protein</fullName>
    </recommendedName>
</protein>
<feature type="transmembrane region" description="Helical" evidence="7">
    <location>
        <begin position="119"/>
        <end position="139"/>
    </location>
</feature>
<dbReference type="AlphaFoldDB" id="A0A1E5LI79"/>
<comment type="subcellular location">
    <subcellularLocation>
        <location evidence="1">Cell membrane</location>
        <topology evidence="1">Multi-pass membrane protein</topology>
    </subcellularLocation>
</comment>
<comment type="similarity">
    <text evidence="2">Belongs to the EamA transporter family.</text>
</comment>
<evidence type="ECO:0000256" key="7">
    <source>
        <dbReference type="SAM" id="Phobius"/>
    </source>
</evidence>
<name>A0A1E5LI79_9BACI</name>
<dbReference type="PANTHER" id="PTHR32322:SF18">
    <property type="entry name" value="S-ADENOSYLMETHIONINE_S-ADENOSYLHOMOCYSTEINE TRANSPORTER"/>
    <property type="match status" value="1"/>
</dbReference>
<dbReference type="EMBL" id="MJEH01000009">
    <property type="protein sequence ID" value="OEH93756.1"/>
    <property type="molecule type" value="Genomic_DNA"/>
</dbReference>
<keyword evidence="5 7" id="KW-1133">Transmembrane helix</keyword>
<feature type="domain" description="EamA" evidence="8">
    <location>
        <begin position="2"/>
        <end position="134"/>
    </location>
</feature>
<feature type="transmembrane region" description="Helical" evidence="7">
    <location>
        <begin position="29"/>
        <end position="50"/>
    </location>
</feature>
<evidence type="ECO:0000259" key="8">
    <source>
        <dbReference type="Pfam" id="PF00892"/>
    </source>
</evidence>
<comment type="caution">
    <text evidence="9">The sequence shown here is derived from an EMBL/GenBank/DDBJ whole genome shotgun (WGS) entry which is preliminary data.</text>
</comment>
<dbReference type="InterPro" id="IPR037185">
    <property type="entry name" value="EmrE-like"/>
</dbReference>
<dbReference type="Proteomes" id="UP000095209">
    <property type="component" value="Unassembled WGS sequence"/>
</dbReference>
<proteinExistence type="inferred from homology"/>
<feature type="transmembrane region" description="Helical" evidence="7">
    <location>
        <begin position="90"/>
        <end position="112"/>
    </location>
</feature>
<keyword evidence="10" id="KW-1185">Reference proteome</keyword>
<keyword evidence="3" id="KW-1003">Cell membrane</keyword>
<dbReference type="OrthoDB" id="9805239at2"/>
<keyword evidence="6 7" id="KW-0472">Membrane</keyword>
<evidence type="ECO:0000313" key="10">
    <source>
        <dbReference type="Proteomes" id="UP000095209"/>
    </source>
</evidence>
<dbReference type="Pfam" id="PF00892">
    <property type="entry name" value="EamA"/>
    <property type="match status" value="2"/>
</dbReference>
<feature type="domain" description="EamA" evidence="8">
    <location>
        <begin position="149"/>
        <end position="284"/>
    </location>
</feature>
<feature type="transmembrane region" description="Helical" evidence="7">
    <location>
        <begin position="62"/>
        <end position="84"/>
    </location>
</feature>
<feature type="transmembrane region" description="Helical" evidence="7">
    <location>
        <begin position="151"/>
        <end position="171"/>
    </location>
</feature>
<feature type="transmembrane region" description="Helical" evidence="7">
    <location>
        <begin position="243"/>
        <end position="262"/>
    </location>
</feature>
<dbReference type="InterPro" id="IPR050638">
    <property type="entry name" value="AA-Vitamin_Transporters"/>
</dbReference>
<dbReference type="SUPFAM" id="SSF103481">
    <property type="entry name" value="Multidrug resistance efflux transporter EmrE"/>
    <property type="match status" value="2"/>
</dbReference>
<gene>
    <name evidence="9" type="ORF">BFG57_11260</name>
</gene>
<dbReference type="GO" id="GO:0005886">
    <property type="term" value="C:plasma membrane"/>
    <property type="evidence" value="ECO:0007669"/>
    <property type="project" value="UniProtKB-SubCell"/>
</dbReference>
<organism evidence="9 10">
    <name type="scientific">Bacillus solimangrovi</name>
    <dbReference type="NCBI Taxonomy" id="1305675"/>
    <lineage>
        <taxon>Bacteria</taxon>
        <taxon>Bacillati</taxon>
        <taxon>Bacillota</taxon>
        <taxon>Bacilli</taxon>
        <taxon>Bacillales</taxon>
        <taxon>Bacillaceae</taxon>
        <taxon>Bacillus</taxon>
    </lineage>
</organism>
<feature type="transmembrane region" description="Helical" evidence="7">
    <location>
        <begin position="210"/>
        <end position="231"/>
    </location>
</feature>
<reference evidence="9 10" key="1">
    <citation type="submission" date="2016-08" db="EMBL/GenBank/DDBJ databases">
        <title>Genome of Bacillus solimangrovi GH2-4.</title>
        <authorList>
            <person name="Lim S."/>
            <person name="Kim B.-C."/>
        </authorList>
    </citation>
    <scope>NUCLEOTIDE SEQUENCE [LARGE SCALE GENOMIC DNA]</scope>
    <source>
        <strain evidence="9 10">GH2-4</strain>
    </source>
</reference>
<evidence type="ECO:0000256" key="1">
    <source>
        <dbReference type="ARBA" id="ARBA00004651"/>
    </source>
</evidence>
<dbReference type="STRING" id="1305675.BFG57_11260"/>
<evidence type="ECO:0000256" key="3">
    <source>
        <dbReference type="ARBA" id="ARBA00022475"/>
    </source>
</evidence>
<keyword evidence="4 7" id="KW-0812">Transmembrane</keyword>
<evidence type="ECO:0000256" key="6">
    <source>
        <dbReference type="ARBA" id="ARBA00023136"/>
    </source>
</evidence>
<evidence type="ECO:0000313" key="9">
    <source>
        <dbReference type="EMBL" id="OEH93756.1"/>
    </source>
</evidence>